<name>A0A0G1YSX7_9BACT</name>
<dbReference type="InterPro" id="IPR000551">
    <property type="entry name" value="MerR-type_HTH_dom"/>
</dbReference>
<dbReference type="GO" id="GO:0006355">
    <property type="term" value="P:regulation of DNA-templated transcription"/>
    <property type="evidence" value="ECO:0007669"/>
    <property type="project" value="InterPro"/>
</dbReference>
<reference evidence="2 3" key="1">
    <citation type="journal article" date="2015" name="Nature">
        <title>rRNA introns, odd ribosomes, and small enigmatic genomes across a large radiation of phyla.</title>
        <authorList>
            <person name="Brown C.T."/>
            <person name="Hug L.A."/>
            <person name="Thomas B.C."/>
            <person name="Sharon I."/>
            <person name="Castelle C.J."/>
            <person name="Singh A."/>
            <person name="Wilkins M.J."/>
            <person name="Williams K.H."/>
            <person name="Banfield J.F."/>
        </authorList>
    </citation>
    <scope>NUCLEOTIDE SEQUENCE [LARGE SCALE GENOMIC DNA]</scope>
</reference>
<comment type="caution">
    <text evidence="2">The sequence shown here is derived from an EMBL/GenBank/DDBJ whole genome shotgun (WGS) entry which is preliminary data.</text>
</comment>
<evidence type="ECO:0000259" key="1">
    <source>
        <dbReference type="PROSITE" id="PS50937"/>
    </source>
</evidence>
<gene>
    <name evidence="2" type="ORF">UY44_C0001G0054</name>
</gene>
<dbReference type="Pfam" id="PF00376">
    <property type="entry name" value="MerR"/>
    <property type="match status" value="1"/>
</dbReference>
<dbReference type="PROSITE" id="PS50937">
    <property type="entry name" value="HTH_MERR_2"/>
    <property type="match status" value="1"/>
</dbReference>
<evidence type="ECO:0000313" key="3">
    <source>
        <dbReference type="Proteomes" id="UP000033965"/>
    </source>
</evidence>
<dbReference type="AlphaFoldDB" id="A0A0G1YSX7"/>
<sequence>MNNKFMLIKEAALFLQVSKLTLRNWDRAGKLTAYRHPISNYRVYRVEDLEKIIKRMESGEKPIRPKKLKQRKLNVIHLKD</sequence>
<evidence type="ECO:0000313" key="2">
    <source>
        <dbReference type="EMBL" id="KKW09489.1"/>
    </source>
</evidence>
<dbReference type="GO" id="GO:0003677">
    <property type="term" value="F:DNA binding"/>
    <property type="evidence" value="ECO:0007669"/>
    <property type="project" value="InterPro"/>
</dbReference>
<dbReference type="InterPro" id="IPR009061">
    <property type="entry name" value="DNA-bd_dom_put_sf"/>
</dbReference>
<dbReference type="Gene3D" id="1.10.1660.10">
    <property type="match status" value="1"/>
</dbReference>
<protein>
    <submittedName>
        <fullName evidence="2">Transcriptional regulator, MerR family</fullName>
    </submittedName>
</protein>
<organism evidence="2 3">
    <name type="scientific">Candidatus Kaiserbacteria bacterium GW2011_GWA2_49_19</name>
    <dbReference type="NCBI Taxonomy" id="1618669"/>
    <lineage>
        <taxon>Bacteria</taxon>
        <taxon>Candidatus Kaiseribacteriota</taxon>
    </lineage>
</organism>
<proteinExistence type="predicted"/>
<dbReference type="Proteomes" id="UP000033965">
    <property type="component" value="Unassembled WGS sequence"/>
</dbReference>
<accession>A0A0G1YSX7</accession>
<dbReference type="SUPFAM" id="SSF46955">
    <property type="entry name" value="Putative DNA-binding domain"/>
    <property type="match status" value="1"/>
</dbReference>
<feature type="domain" description="HTH merR-type" evidence="1">
    <location>
        <begin position="8"/>
        <end position="52"/>
    </location>
</feature>
<dbReference type="EMBL" id="LCPZ01000001">
    <property type="protein sequence ID" value="KKW09489.1"/>
    <property type="molecule type" value="Genomic_DNA"/>
</dbReference>